<evidence type="ECO:0000313" key="9">
    <source>
        <dbReference type="Proteomes" id="UP000261340"/>
    </source>
</evidence>
<proteinExistence type="inferred from homology"/>
<dbReference type="Pfam" id="PF04548">
    <property type="entry name" value="AIG1"/>
    <property type="match status" value="1"/>
</dbReference>
<dbReference type="GeneTree" id="ENSGT01120000271858"/>
<dbReference type="Gene3D" id="3.40.50.300">
    <property type="entry name" value="P-loop containing nucleotide triphosphate hydrolases"/>
    <property type="match status" value="1"/>
</dbReference>
<name>A0A3Q0S5F8_AMPCI</name>
<keyword evidence="2" id="KW-0547">Nucleotide-binding</keyword>
<evidence type="ECO:0000256" key="3">
    <source>
        <dbReference type="ARBA" id="ARBA00023134"/>
    </source>
</evidence>
<dbReference type="GO" id="GO:0005525">
    <property type="term" value="F:GTP binding"/>
    <property type="evidence" value="ECO:0007669"/>
    <property type="project" value="UniProtKB-KW"/>
</dbReference>
<dbReference type="Ensembl" id="ENSACIT00000016063.1">
    <property type="protein sequence ID" value="ENSACIP00000015650.1"/>
    <property type="gene ID" value="ENSACIG00000012159.1"/>
</dbReference>
<evidence type="ECO:0000256" key="2">
    <source>
        <dbReference type="ARBA" id="ARBA00022741"/>
    </source>
</evidence>
<organism evidence="8 9">
    <name type="scientific">Amphilophus citrinellus</name>
    <name type="common">Midas cichlid</name>
    <name type="synonym">Cichlasoma citrinellum</name>
    <dbReference type="NCBI Taxonomy" id="61819"/>
    <lineage>
        <taxon>Eukaryota</taxon>
        <taxon>Metazoa</taxon>
        <taxon>Chordata</taxon>
        <taxon>Craniata</taxon>
        <taxon>Vertebrata</taxon>
        <taxon>Euteleostomi</taxon>
        <taxon>Actinopterygii</taxon>
        <taxon>Neopterygii</taxon>
        <taxon>Teleostei</taxon>
        <taxon>Neoteleostei</taxon>
        <taxon>Acanthomorphata</taxon>
        <taxon>Ovalentaria</taxon>
        <taxon>Cichlomorphae</taxon>
        <taxon>Cichliformes</taxon>
        <taxon>Cichlidae</taxon>
        <taxon>New World cichlids</taxon>
        <taxon>Cichlasomatinae</taxon>
        <taxon>Heroini</taxon>
        <taxon>Amphilophus</taxon>
    </lineage>
</organism>
<evidence type="ECO:0000256" key="5">
    <source>
        <dbReference type="SAM" id="MobiDB-lite"/>
    </source>
</evidence>
<keyword evidence="3" id="KW-0342">GTP-binding</keyword>
<keyword evidence="9" id="KW-1185">Reference proteome</keyword>
<dbReference type="InterPro" id="IPR006703">
    <property type="entry name" value="G_AIG1"/>
</dbReference>
<dbReference type="SUPFAM" id="SSF52540">
    <property type="entry name" value="P-loop containing nucleoside triphosphate hydrolases"/>
    <property type="match status" value="1"/>
</dbReference>
<evidence type="ECO:0000256" key="6">
    <source>
        <dbReference type="SAM" id="Phobius"/>
    </source>
</evidence>
<dbReference type="PANTHER" id="PTHR10903">
    <property type="entry name" value="GTPASE, IMAP FAMILY MEMBER-RELATED"/>
    <property type="match status" value="1"/>
</dbReference>
<keyword evidence="6" id="KW-1133">Transmembrane helix</keyword>
<protein>
    <recommendedName>
        <fullName evidence="7">AIG1-type G domain-containing protein</fullName>
    </recommendedName>
</protein>
<evidence type="ECO:0000313" key="8">
    <source>
        <dbReference type="Ensembl" id="ENSACIP00000015650.1"/>
    </source>
</evidence>
<dbReference type="PANTHER" id="PTHR10903:SF170">
    <property type="entry name" value="GTPASE IMAP FAMILY MEMBER 7"/>
    <property type="match status" value="1"/>
</dbReference>
<evidence type="ECO:0000256" key="1">
    <source>
        <dbReference type="ARBA" id="ARBA00008535"/>
    </source>
</evidence>
<dbReference type="PROSITE" id="PS51720">
    <property type="entry name" value="G_AIG1"/>
    <property type="match status" value="1"/>
</dbReference>
<dbReference type="STRING" id="61819.ENSACIP00000015650"/>
<feature type="coiled-coil region" evidence="4">
    <location>
        <begin position="224"/>
        <end position="251"/>
    </location>
</feature>
<keyword evidence="6" id="KW-0472">Membrane</keyword>
<dbReference type="AlphaFoldDB" id="A0A3Q0S5F8"/>
<feature type="region of interest" description="Disordered" evidence="5">
    <location>
        <begin position="1"/>
        <end position="27"/>
    </location>
</feature>
<accession>A0A3Q0S5F8</accession>
<dbReference type="InterPro" id="IPR045058">
    <property type="entry name" value="GIMA/IAN/Toc"/>
</dbReference>
<evidence type="ECO:0000256" key="4">
    <source>
        <dbReference type="SAM" id="Coils"/>
    </source>
</evidence>
<feature type="coiled-coil region" evidence="4">
    <location>
        <begin position="276"/>
        <end position="357"/>
    </location>
</feature>
<dbReference type="InterPro" id="IPR027417">
    <property type="entry name" value="P-loop_NTPase"/>
</dbReference>
<dbReference type="OMA" id="YTEDECS"/>
<reference evidence="8" key="2">
    <citation type="submission" date="2025-09" db="UniProtKB">
        <authorList>
            <consortium name="Ensembl"/>
        </authorList>
    </citation>
    <scope>IDENTIFICATION</scope>
</reference>
<feature type="domain" description="AIG1-type G" evidence="7">
    <location>
        <begin position="25"/>
        <end position="225"/>
    </location>
</feature>
<keyword evidence="6" id="KW-0812">Transmembrane</keyword>
<dbReference type="CDD" id="cd01852">
    <property type="entry name" value="AIG1"/>
    <property type="match status" value="1"/>
</dbReference>
<evidence type="ECO:0000259" key="7">
    <source>
        <dbReference type="PROSITE" id="PS51720"/>
    </source>
</evidence>
<sequence length="386" mass="45942">LSGEPELKELKQRSEVGGDDENQSREPLRMVLIGKPGSGKSATANRILGKKHFKPRITPKPPNRSCEKATGKVDGRPVTLVNTPALFDQTLSEDIFEQEIRKSTNMLAPGPHVFLLVLQIGNFIQEEKDSIELIKKYFGKKAQDFTIIIFTRGDELEDQTFESYLRDCQDFVRTLINDCGGRYHVFNNKNRDDHTQVTELLTKIDTMVRENKSSCYTAEKADDIEVLQKKVKSLLKQIEEIKKNEGDLKRKHEEDVKISEERERKRERVEEERRWKKQEETQRQEWRKKLEDSEKRAKSERVQREAAEKKLELYRREMKKDRGIWDREKKELWERIHQEEKQNLEEVKASHRKLQEEHTQRIKHWIYSWIILLLLFLLFLLYYVTH</sequence>
<dbReference type="Proteomes" id="UP000261340">
    <property type="component" value="Unplaced"/>
</dbReference>
<dbReference type="FunFam" id="3.40.50.300:FF:000366">
    <property type="entry name" value="GTPase, IMAP family member 2"/>
    <property type="match status" value="1"/>
</dbReference>
<reference evidence="8" key="1">
    <citation type="submission" date="2025-08" db="UniProtKB">
        <authorList>
            <consortium name="Ensembl"/>
        </authorList>
    </citation>
    <scope>IDENTIFICATION</scope>
</reference>
<keyword evidence="4" id="KW-0175">Coiled coil</keyword>
<feature type="transmembrane region" description="Helical" evidence="6">
    <location>
        <begin position="365"/>
        <end position="384"/>
    </location>
</feature>
<comment type="similarity">
    <text evidence="1">Belongs to the TRAFAC class TrmE-Era-EngA-EngB-Septin-like GTPase superfamily. AIG1/Toc34/Toc159-like paraseptin GTPase family. IAN subfamily.</text>
</comment>